<dbReference type="PROSITE" id="PS50188">
    <property type="entry name" value="B302_SPRY"/>
    <property type="match status" value="1"/>
</dbReference>
<evidence type="ECO:0000313" key="4">
    <source>
        <dbReference type="WBParaSite" id="Gr19_v10_g1392.t2"/>
    </source>
</evidence>
<evidence type="ECO:0000259" key="2">
    <source>
        <dbReference type="PROSITE" id="PS50188"/>
    </source>
</evidence>
<dbReference type="Pfam" id="PF00622">
    <property type="entry name" value="SPRY"/>
    <property type="match status" value="1"/>
</dbReference>
<dbReference type="InterPro" id="IPR001870">
    <property type="entry name" value="B30.2/SPRY"/>
</dbReference>
<dbReference type="Gene3D" id="2.60.120.920">
    <property type="match status" value="1"/>
</dbReference>
<dbReference type="InterPro" id="IPR050618">
    <property type="entry name" value="Ubq-SigPath_Reg"/>
</dbReference>
<dbReference type="InterPro" id="IPR043136">
    <property type="entry name" value="B30.2/SPRY_sf"/>
</dbReference>
<sequence length="341" mass="37859">MNNTAEELQNLRTRIDKLEGQQRATNLSRGEGVSFSAASSVNCVQSNVCAVRECCERERLVARRKLKDLRQFSAEQRKTIRKLEQQLEELRSKSKNDGQEKQAPQAKVKAEMAEDQGSAGGVTKGQKQNAGLRGQKRNLSSERRILSLKMNGLTLQNRWDAGACHEALTLSGPGQFIAQHYKEGQRFAFCSVFAELPIPTTDVGIFYYEVKILDKNGELSIGLATKQMPLHKCVGLYSGTYAYASTGKFLGCAVECRSCHWHGRPIVEGKPWLDVGDVIGCGVNLATRQIIYAKNGKRLGTANLLATSTDYLFPCVSLWYPGTRIEANFKPVFKFNIDDGI</sequence>
<dbReference type="PANTHER" id="PTHR12864">
    <property type="entry name" value="RAN BINDING PROTEIN 9-RELATED"/>
    <property type="match status" value="1"/>
</dbReference>
<accession>A0A914H3X3</accession>
<feature type="compositionally biased region" description="Basic and acidic residues" evidence="1">
    <location>
        <begin position="90"/>
        <end position="100"/>
    </location>
</feature>
<name>A0A914H3X3_GLORO</name>
<organism evidence="3 4">
    <name type="scientific">Globodera rostochiensis</name>
    <name type="common">Golden nematode worm</name>
    <name type="synonym">Heterodera rostochiensis</name>
    <dbReference type="NCBI Taxonomy" id="31243"/>
    <lineage>
        <taxon>Eukaryota</taxon>
        <taxon>Metazoa</taxon>
        <taxon>Ecdysozoa</taxon>
        <taxon>Nematoda</taxon>
        <taxon>Chromadorea</taxon>
        <taxon>Rhabditida</taxon>
        <taxon>Tylenchina</taxon>
        <taxon>Tylenchomorpha</taxon>
        <taxon>Tylenchoidea</taxon>
        <taxon>Heteroderidae</taxon>
        <taxon>Heteroderinae</taxon>
        <taxon>Globodera</taxon>
    </lineage>
</organism>
<dbReference type="Proteomes" id="UP000887572">
    <property type="component" value="Unplaced"/>
</dbReference>
<dbReference type="SUPFAM" id="SSF49899">
    <property type="entry name" value="Concanavalin A-like lectins/glucanases"/>
    <property type="match status" value="1"/>
</dbReference>
<evidence type="ECO:0000313" key="3">
    <source>
        <dbReference type="Proteomes" id="UP000887572"/>
    </source>
</evidence>
<dbReference type="CDD" id="cd12885">
    <property type="entry name" value="SPRY_RanBP_like"/>
    <property type="match status" value="1"/>
</dbReference>
<dbReference type="InterPro" id="IPR003877">
    <property type="entry name" value="SPRY_dom"/>
</dbReference>
<dbReference type="InterPro" id="IPR013320">
    <property type="entry name" value="ConA-like_dom_sf"/>
</dbReference>
<evidence type="ECO:0000256" key="1">
    <source>
        <dbReference type="SAM" id="MobiDB-lite"/>
    </source>
</evidence>
<dbReference type="SMART" id="SM00449">
    <property type="entry name" value="SPRY"/>
    <property type="match status" value="1"/>
</dbReference>
<feature type="domain" description="B30.2/SPRY" evidence="2">
    <location>
        <begin position="137"/>
        <end position="334"/>
    </location>
</feature>
<dbReference type="AlphaFoldDB" id="A0A914H3X3"/>
<dbReference type="WBParaSite" id="Gr19_v10_g1392.t2">
    <property type="protein sequence ID" value="Gr19_v10_g1392.t2"/>
    <property type="gene ID" value="Gr19_v10_g1392"/>
</dbReference>
<proteinExistence type="predicted"/>
<dbReference type="InterPro" id="IPR044736">
    <property type="entry name" value="Gid1/RanBPM/SPLA_SPRY"/>
</dbReference>
<feature type="region of interest" description="Disordered" evidence="1">
    <location>
        <begin position="90"/>
        <end position="138"/>
    </location>
</feature>
<protein>
    <submittedName>
        <fullName evidence="4">B30.2/SPRY domain-containing protein</fullName>
    </submittedName>
</protein>
<keyword evidence="3" id="KW-1185">Reference proteome</keyword>
<reference evidence="4" key="1">
    <citation type="submission" date="2022-11" db="UniProtKB">
        <authorList>
            <consortium name="WormBaseParasite"/>
        </authorList>
    </citation>
    <scope>IDENTIFICATION</scope>
</reference>